<keyword evidence="2" id="KW-0238">DNA-binding</keyword>
<dbReference type="SUPFAM" id="SSF46785">
    <property type="entry name" value="Winged helix' DNA-binding domain"/>
    <property type="match status" value="1"/>
</dbReference>
<evidence type="ECO:0000259" key="4">
    <source>
        <dbReference type="PROSITE" id="PS50042"/>
    </source>
</evidence>
<evidence type="ECO:0000256" key="1">
    <source>
        <dbReference type="ARBA" id="ARBA00023015"/>
    </source>
</evidence>
<dbReference type="InterPro" id="IPR014710">
    <property type="entry name" value="RmlC-like_jellyroll"/>
</dbReference>
<dbReference type="InterPro" id="IPR036390">
    <property type="entry name" value="WH_DNA-bd_sf"/>
</dbReference>
<accession>A0ABV2RK53</accession>
<dbReference type="Pfam" id="PF13545">
    <property type="entry name" value="HTH_Crp_2"/>
    <property type="match status" value="1"/>
</dbReference>
<proteinExistence type="predicted"/>
<name>A0ABV2RK53_BRAJP</name>
<protein>
    <submittedName>
        <fullName evidence="6">CRP/FNR family cyclic AMP-dependent transcriptional regulator</fullName>
    </submittedName>
</protein>
<dbReference type="InterPro" id="IPR000595">
    <property type="entry name" value="cNMP-bd_dom"/>
</dbReference>
<dbReference type="PROSITE" id="PS51063">
    <property type="entry name" value="HTH_CRP_2"/>
    <property type="match status" value="1"/>
</dbReference>
<organism evidence="6 7">
    <name type="scientific">Bradyrhizobium japonicum</name>
    <dbReference type="NCBI Taxonomy" id="375"/>
    <lineage>
        <taxon>Bacteria</taxon>
        <taxon>Pseudomonadati</taxon>
        <taxon>Pseudomonadota</taxon>
        <taxon>Alphaproteobacteria</taxon>
        <taxon>Hyphomicrobiales</taxon>
        <taxon>Nitrobacteraceae</taxon>
        <taxon>Bradyrhizobium</taxon>
    </lineage>
</organism>
<dbReference type="PANTHER" id="PTHR24567">
    <property type="entry name" value="CRP FAMILY TRANSCRIPTIONAL REGULATORY PROTEIN"/>
    <property type="match status" value="1"/>
</dbReference>
<feature type="domain" description="HTH crp-type" evidence="5">
    <location>
        <begin position="160"/>
        <end position="230"/>
    </location>
</feature>
<dbReference type="EMBL" id="JBEPTQ010000002">
    <property type="protein sequence ID" value="MET4717313.1"/>
    <property type="molecule type" value="Genomic_DNA"/>
</dbReference>
<dbReference type="InterPro" id="IPR018490">
    <property type="entry name" value="cNMP-bd_dom_sf"/>
</dbReference>
<comment type="caution">
    <text evidence="6">The sequence shown here is derived from an EMBL/GenBank/DDBJ whole genome shotgun (WGS) entry which is preliminary data.</text>
</comment>
<evidence type="ECO:0000256" key="2">
    <source>
        <dbReference type="ARBA" id="ARBA00023125"/>
    </source>
</evidence>
<keyword evidence="7" id="KW-1185">Reference proteome</keyword>
<sequence length="247" mass="27433">MSALNRYNDENALIGVKETPVGKSTKKAFDPQAFLAKVGAGKAILKFERSQHVFTQGDVADAVFYIQKGRVKLTVVSEQGKEAVVGILEPGQFFGEGCLNGHPLRIATATAVEECMITSISKEAMIHTVQSEPKFSELFMAYLLTRNSRIEEDLIDQLFNSSEKRLARLLLLLAHFGTEGTTQPILIDISQETLAEMIGTTRSRVSFFMNKFRKLGLISYNGKIEVHNSLLGAVLHEKPEIERDDDL</sequence>
<dbReference type="InterPro" id="IPR050397">
    <property type="entry name" value="Env_Response_Regulators"/>
</dbReference>
<dbReference type="SUPFAM" id="SSF51206">
    <property type="entry name" value="cAMP-binding domain-like"/>
    <property type="match status" value="1"/>
</dbReference>
<evidence type="ECO:0000256" key="3">
    <source>
        <dbReference type="ARBA" id="ARBA00023163"/>
    </source>
</evidence>
<evidence type="ECO:0000313" key="7">
    <source>
        <dbReference type="Proteomes" id="UP001549291"/>
    </source>
</evidence>
<dbReference type="SMART" id="SM00100">
    <property type="entry name" value="cNMP"/>
    <property type="match status" value="1"/>
</dbReference>
<dbReference type="SMART" id="SM00419">
    <property type="entry name" value="HTH_CRP"/>
    <property type="match status" value="1"/>
</dbReference>
<dbReference type="InterPro" id="IPR012318">
    <property type="entry name" value="HTH_CRP"/>
</dbReference>
<dbReference type="PANTHER" id="PTHR24567:SF68">
    <property type="entry name" value="DNA-BINDING TRANSCRIPTIONAL DUAL REGULATOR CRP"/>
    <property type="match status" value="1"/>
</dbReference>
<feature type="domain" description="Cyclic nucleotide-binding" evidence="4">
    <location>
        <begin position="47"/>
        <end position="125"/>
    </location>
</feature>
<keyword evidence="3" id="KW-0804">Transcription</keyword>
<evidence type="ECO:0000313" key="6">
    <source>
        <dbReference type="EMBL" id="MET4717313.1"/>
    </source>
</evidence>
<reference evidence="6 7" key="1">
    <citation type="submission" date="2024-06" db="EMBL/GenBank/DDBJ databases">
        <title>Genomic Encyclopedia of Type Strains, Phase V (KMG-V): Genome sequencing to study the core and pangenomes of soil and plant-associated prokaryotes.</title>
        <authorList>
            <person name="Whitman W."/>
        </authorList>
    </citation>
    <scope>NUCLEOTIDE SEQUENCE [LARGE SCALE GENOMIC DNA]</scope>
    <source>
        <strain evidence="6 7">USDA 160</strain>
    </source>
</reference>
<keyword evidence="1" id="KW-0805">Transcription regulation</keyword>
<dbReference type="RefSeq" id="WP_016839766.1">
    <property type="nucleotide sequence ID" value="NZ_JBEPTS010000002.1"/>
</dbReference>
<dbReference type="Gene3D" id="1.10.10.10">
    <property type="entry name" value="Winged helix-like DNA-binding domain superfamily/Winged helix DNA-binding domain"/>
    <property type="match status" value="1"/>
</dbReference>
<dbReference type="Gene3D" id="2.60.120.10">
    <property type="entry name" value="Jelly Rolls"/>
    <property type="match status" value="1"/>
</dbReference>
<dbReference type="CDD" id="cd00038">
    <property type="entry name" value="CAP_ED"/>
    <property type="match status" value="1"/>
</dbReference>
<dbReference type="InterPro" id="IPR036388">
    <property type="entry name" value="WH-like_DNA-bd_sf"/>
</dbReference>
<dbReference type="Pfam" id="PF00027">
    <property type="entry name" value="cNMP_binding"/>
    <property type="match status" value="1"/>
</dbReference>
<dbReference type="Proteomes" id="UP001549291">
    <property type="component" value="Unassembled WGS sequence"/>
</dbReference>
<dbReference type="PROSITE" id="PS50042">
    <property type="entry name" value="CNMP_BINDING_3"/>
    <property type="match status" value="1"/>
</dbReference>
<gene>
    <name evidence="6" type="ORF">ABIF63_001419</name>
</gene>
<evidence type="ECO:0000259" key="5">
    <source>
        <dbReference type="PROSITE" id="PS51063"/>
    </source>
</evidence>